<name>A0A3P7KKV9_STRVU</name>
<evidence type="ECO:0000313" key="2">
    <source>
        <dbReference type="EMBL" id="VDM68568.1"/>
    </source>
</evidence>
<dbReference type="Proteomes" id="UP000270094">
    <property type="component" value="Unassembled WGS sequence"/>
</dbReference>
<feature type="region of interest" description="Disordered" evidence="1">
    <location>
        <begin position="1"/>
        <end position="48"/>
    </location>
</feature>
<accession>A0A3P7KKV9</accession>
<dbReference type="AlphaFoldDB" id="A0A3P7KKV9"/>
<dbReference type="EMBL" id="UYYB01009242">
    <property type="protein sequence ID" value="VDM68568.1"/>
    <property type="molecule type" value="Genomic_DNA"/>
</dbReference>
<gene>
    <name evidence="2" type="ORF">SVUK_LOCUS3566</name>
</gene>
<proteinExistence type="predicted"/>
<reference evidence="2 3" key="1">
    <citation type="submission" date="2018-11" db="EMBL/GenBank/DDBJ databases">
        <authorList>
            <consortium name="Pathogen Informatics"/>
        </authorList>
    </citation>
    <scope>NUCLEOTIDE SEQUENCE [LARGE SCALE GENOMIC DNA]</scope>
</reference>
<feature type="compositionally biased region" description="Polar residues" evidence="1">
    <location>
        <begin position="29"/>
        <end position="38"/>
    </location>
</feature>
<keyword evidence="3" id="KW-1185">Reference proteome</keyword>
<organism evidence="2 3">
    <name type="scientific">Strongylus vulgaris</name>
    <name type="common">Blood worm</name>
    <dbReference type="NCBI Taxonomy" id="40348"/>
    <lineage>
        <taxon>Eukaryota</taxon>
        <taxon>Metazoa</taxon>
        <taxon>Ecdysozoa</taxon>
        <taxon>Nematoda</taxon>
        <taxon>Chromadorea</taxon>
        <taxon>Rhabditida</taxon>
        <taxon>Rhabditina</taxon>
        <taxon>Rhabditomorpha</taxon>
        <taxon>Strongyloidea</taxon>
        <taxon>Strongylidae</taxon>
        <taxon>Strongylus</taxon>
    </lineage>
</organism>
<sequence>MPRTELGANSESQQRSAEEEVGDDIGSDCITSRATDNEGTAPGPDHISADLLQAGRHLRHIDCRDTSAHLTFSSKERTDQ</sequence>
<evidence type="ECO:0000313" key="3">
    <source>
        <dbReference type="Proteomes" id="UP000270094"/>
    </source>
</evidence>
<protein>
    <submittedName>
        <fullName evidence="2">Uncharacterized protein</fullName>
    </submittedName>
</protein>
<evidence type="ECO:0000256" key="1">
    <source>
        <dbReference type="SAM" id="MobiDB-lite"/>
    </source>
</evidence>